<dbReference type="GO" id="GO:0004045">
    <property type="term" value="F:peptidyl-tRNA hydrolase activity"/>
    <property type="evidence" value="ECO:0007669"/>
    <property type="project" value="UniProtKB-EC"/>
</dbReference>
<keyword evidence="2" id="KW-0820">tRNA-binding</keyword>
<dbReference type="InterPro" id="IPR018171">
    <property type="entry name" value="Pept_tRNA_hydro_CS"/>
</dbReference>
<keyword evidence="4" id="KW-0694">RNA-binding</keyword>
<dbReference type="GO" id="GO:0000049">
    <property type="term" value="F:tRNA binding"/>
    <property type="evidence" value="ECO:0007669"/>
    <property type="project" value="UniProtKB-KW"/>
</dbReference>
<reference evidence="10" key="1">
    <citation type="submission" date="2018-06" db="EMBL/GenBank/DDBJ databases">
        <authorList>
            <person name="Martinez Ocampo F."/>
            <person name="Quiroz Castaneda R.E."/>
            <person name="Rojas Lopez X."/>
        </authorList>
    </citation>
    <scope>NUCLEOTIDE SEQUENCE [LARGE SCALE GENOMIC DNA]</scope>
    <source>
        <strain evidence="10">INIFAP02</strain>
    </source>
</reference>
<dbReference type="EC" id="3.1.1.29" evidence="1 7"/>
<sequence>MKIIVGLGNPTSKYENTRHNLGFLIIDYLRTELDCSSFNLVNGSLVSKNNALGGNVFLLCKPFEYMNNSGKTLKKTLQTLNFEFENVLLIYDELDIEFGKYKLIKRKEEKIKHLGVRDIELAFPFSECLKLKVGIRPQSVSSGLVIRDYVMEEFSSSERRSLLPLFESILHLVKRFIWLSEKELKDPINYLKK</sequence>
<evidence type="ECO:0000313" key="9">
    <source>
        <dbReference type="EMBL" id="RAO95185.1"/>
    </source>
</evidence>
<evidence type="ECO:0000256" key="7">
    <source>
        <dbReference type="RuleBase" id="RU000673"/>
    </source>
</evidence>
<evidence type="ECO:0000256" key="3">
    <source>
        <dbReference type="ARBA" id="ARBA00022801"/>
    </source>
</evidence>
<dbReference type="InterPro" id="IPR036416">
    <property type="entry name" value="Pept_tRNA_hydro_sf"/>
</dbReference>
<dbReference type="PANTHER" id="PTHR17224">
    <property type="entry name" value="PEPTIDYL-TRNA HYDROLASE"/>
    <property type="match status" value="1"/>
</dbReference>
<evidence type="ECO:0000256" key="2">
    <source>
        <dbReference type="ARBA" id="ARBA00022555"/>
    </source>
</evidence>
<gene>
    <name evidence="9" type="ORF">DNK47_00975</name>
</gene>
<comment type="caution">
    <text evidence="9">The sequence shown here is derived from an EMBL/GenBank/DDBJ whole genome shotgun (WGS) entry which is preliminary data.</text>
</comment>
<evidence type="ECO:0000256" key="1">
    <source>
        <dbReference type="ARBA" id="ARBA00013260"/>
    </source>
</evidence>
<name>A0A328PN89_9MOLU</name>
<proteinExistence type="inferred from homology"/>
<protein>
    <recommendedName>
        <fullName evidence="6 7">Peptidyl-tRNA hydrolase</fullName>
        <ecNumber evidence="1 7">3.1.1.29</ecNumber>
    </recommendedName>
</protein>
<keyword evidence="10" id="KW-1185">Reference proteome</keyword>
<dbReference type="RefSeq" id="WP_112665116.1">
    <property type="nucleotide sequence ID" value="NZ_QKVO01000002.1"/>
</dbReference>
<accession>A0A328PN89</accession>
<keyword evidence="3 7" id="KW-0378">Hydrolase</keyword>
<dbReference type="InterPro" id="IPR001328">
    <property type="entry name" value="Pept_tRNA_hydro"/>
</dbReference>
<organism evidence="9 10">
    <name type="scientific">Mycoplasma wenyonii</name>
    <dbReference type="NCBI Taxonomy" id="65123"/>
    <lineage>
        <taxon>Bacteria</taxon>
        <taxon>Bacillati</taxon>
        <taxon>Mycoplasmatota</taxon>
        <taxon>Mollicutes</taxon>
        <taxon>Mycoplasmataceae</taxon>
        <taxon>Mycoplasma</taxon>
    </lineage>
</organism>
<dbReference type="NCBIfam" id="TIGR00447">
    <property type="entry name" value="pth"/>
    <property type="match status" value="1"/>
</dbReference>
<evidence type="ECO:0000256" key="5">
    <source>
        <dbReference type="ARBA" id="ARBA00038063"/>
    </source>
</evidence>
<evidence type="ECO:0000256" key="8">
    <source>
        <dbReference type="RuleBase" id="RU004320"/>
    </source>
</evidence>
<dbReference type="Gene3D" id="3.40.50.1470">
    <property type="entry name" value="Peptidyl-tRNA hydrolase"/>
    <property type="match status" value="1"/>
</dbReference>
<dbReference type="OrthoDB" id="9800507at2"/>
<dbReference type="EMBL" id="QKVO01000002">
    <property type="protein sequence ID" value="RAO95185.1"/>
    <property type="molecule type" value="Genomic_DNA"/>
</dbReference>
<comment type="similarity">
    <text evidence="5 8">Belongs to the PTH family.</text>
</comment>
<evidence type="ECO:0000256" key="6">
    <source>
        <dbReference type="ARBA" id="ARBA00050038"/>
    </source>
</evidence>
<dbReference type="PROSITE" id="PS01195">
    <property type="entry name" value="PEPT_TRNA_HYDROL_1"/>
    <property type="match status" value="1"/>
</dbReference>
<evidence type="ECO:0000313" key="10">
    <source>
        <dbReference type="Proteomes" id="UP000249762"/>
    </source>
</evidence>
<dbReference type="SUPFAM" id="SSF53178">
    <property type="entry name" value="Peptidyl-tRNA hydrolase-like"/>
    <property type="match status" value="1"/>
</dbReference>
<dbReference type="PANTHER" id="PTHR17224:SF1">
    <property type="entry name" value="PEPTIDYL-TRNA HYDROLASE"/>
    <property type="match status" value="1"/>
</dbReference>
<evidence type="ECO:0000256" key="4">
    <source>
        <dbReference type="ARBA" id="ARBA00022884"/>
    </source>
</evidence>
<comment type="catalytic activity">
    <reaction evidence="7">
        <text>an N-acyl-L-alpha-aminoacyl-tRNA + H2O = an N-acyl-L-amino acid + a tRNA + H(+)</text>
        <dbReference type="Rhea" id="RHEA:54448"/>
        <dbReference type="Rhea" id="RHEA-COMP:10123"/>
        <dbReference type="Rhea" id="RHEA-COMP:13883"/>
        <dbReference type="ChEBI" id="CHEBI:15377"/>
        <dbReference type="ChEBI" id="CHEBI:15378"/>
        <dbReference type="ChEBI" id="CHEBI:59874"/>
        <dbReference type="ChEBI" id="CHEBI:78442"/>
        <dbReference type="ChEBI" id="CHEBI:138191"/>
        <dbReference type="EC" id="3.1.1.29"/>
    </reaction>
</comment>
<dbReference type="Proteomes" id="UP000249762">
    <property type="component" value="Unassembled WGS sequence"/>
</dbReference>
<dbReference type="Pfam" id="PF01195">
    <property type="entry name" value="Pept_tRNA_hydro"/>
    <property type="match status" value="1"/>
</dbReference>
<dbReference type="AlphaFoldDB" id="A0A328PN89"/>